<sequence length="151" mass="16385">MSYITEGAEWMNPVPSAVKNLITNFFRIGDKPDPDAGNLWADEVFAADGRLVVGENEIVGEQGAWAAIESRRHVVQRVYAGGSDAEDLMLHGVLTQTIRGNGREVQIPFAARMVLQPGSRQTSSPKIQLYQAWADQSPVHRALAGGGVSNK</sequence>
<protein>
    <submittedName>
        <fullName evidence="1">Uncharacterized protein</fullName>
    </submittedName>
</protein>
<proteinExistence type="predicted"/>
<keyword evidence="2" id="KW-1185">Reference proteome</keyword>
<dbReference type="Proteomes" id="UP001274830">
    <property type="component" value="Unassembled WGS sequence"/>
</dbReference>
<reference evidence="1" key="1">
    <citation type="submission" date="2023-07" db="EMBL/GenBank/DDBJ databases">
        <title>Black Yeasts Isolated from many extreme environments.</title>
        <authorList>
            <person name="Coleine C."/>
            <person name="Stajich J.E."/>
            <person name="Selbmann L."/>
        </authorList>
    </citation>
    <scope>NUCLEOTIDE SEQUENCE</scope>
    <source>
        <strain evidence="1">CCFEE 5485</strain>
    </source>
</reference>
<evidence type="ECO:0000313" key="1">
    <source>
        <dbReference type="EMBL" id="KAK3678480.1"/>
    </source>
</evidence>
<organism evidence="1 2">
    <name type="scientific">Recurvomyces mirabilis</name>
    <dbReference type="NCBI Taxonomy" id="574656"/>
    <lineage>
        <taxon>Eukaryota</taxon>
        <taxon>Fungi</taxon>
        <taxon>Dikarya</taxon>
        <taxon>Ascomycota</taxon>
        <taxon>Pezizomycotina</taxon>
        <taxon>Dothideomycetes</taxon>
        <taxon>Dothideomycetidae</taxon>
        <taxon>Mycosphaerellales</taxon>
        <taxon>Teratosphaeriaceae</taxon>
        <taxon>Recurvomyces</taxon>
    </lineage>
</organism>
<name>A0AAE0WUM1_9PEZI</name>
<evidence type="ECO:0000313" key="2">
    <source>
        <dbReference type="Proteomes" id="UP001274830"/>
    </source>
</evidence>
<dbReference type="AlphaFoldDB" id="A0AAE0WUM1"/>
<dbReference type="EMBL" id="JAUTXT010000004">
    <property type="protein sequence ID" value="KAK3678480.1"/>
    <property type="molecule type" value="Genomic_DNA"/>
</dbReference>
<accession>A0AAE0WUM1</accession>
<gene>
    <name evidence="1" type="ORF">LTR78_001777</name>
</gene>
<comment type="caution">
    <text evidence="1">The sequence shown here is derived from an EMBL/GenBank/DDBJ whole genome shotgun (WGS) entry which is preliminary data.</text>
</comment>